<keyword evidence="6 9" id="KW-0175">Coiled coil</keyword>
<evidence type="ECO:0000256" key="5">
    <source>
        <dbReference type="ARBA" id="ARBA00022840"/>
    </source>
</evidence>
<dbReference type="Pfam" id="PF06470">
    <property type="entry name" value="SMC_hinge"/>
    <property type="match status" value="1"/>
</dbReference>
<accession>A0A8H3BW56</accession>
<evidence type="ECO:0000256" key="4">
    <source>
        <dbReference type="ARBA" id="ARBA00022741"/>
    </source>
</evidence>
<dbReference type="GO" id="GO:0005694">
    <property type="term" value="C:chromosome"/>
    <property type="evidence" value="ECO:0007669"/>
    <property type="project" value="InterPro"/>
</dbReference>
<reference evidence="12" key="1">
    <citation type="submission" date="2021-01" db="EMBL/GenBank/DDBJ databases">
        <authorList>
            <person name="Kaushik A."/>
        </authorList>
    </citation>
    <scope>NUCLEOTIDE SEQUENCE</scope>
    <source>
        <strain evidence="12">AG1-1A</strain>
    </source>
</reference>
<dbReference type="Pfam" id="PF13374">
    <property type="entry name" value="TPR_10"/>
    <property type="match status" value="1"/>
</dbReference>
<comment type="caution">
    <text evidence="12">The sequence shown here is derived from an EMBL/GenBank/DDBJ whole genome shotgun (WGS) entry which is preliminary data.</text>
</comment>
<dbReference type="InterPro" id="IPR027120">
    <property type="entry name" value="Smc2_ABC"/>
</dbReference>
<feature type="coiled-coil region" evidence="9">
    <location>
        <begin position="737"/>
        <end position="1016"/>
    </location>
</feature>
<evidence type="ECO:0000313" key="12">
    <source>
        <dbReference type="EMBL" id="CAE6466337.1"/>
    </source>
</evidence>
<feature type="region of interest" description="Disordered" evidence="10">
    <location>
        <begin position="261"/>
        <end position="301"/>
    </location>
</feature>
<dbReference type="SUPFAM" id="SSF56112">
    <property type="entry name" value="Protein kinase-like (PK-like)"/>
    <property type="match status" value="1"/>
</dbReference>
<protein>
    <recommendedName>
        <fullName evidence="11">Protein kinase domain-containing protein</fullName>
    </recommendedName>
</protein>
<proteinExistence type="inferred from homology"/>
<dbReference type="Gene3D" id="1.20.1060.20">
    <property type="match status" value="1"/>
</dbReference>
<name>A0A8H3BW56_9AGAM</name>
<dbReference type="EMBL" id="CAJMWR010003682">
    <property type="protein sequence ID" value="CAE6466337.1"/>
    <property type="molecule type" value="Genomic_DNA"/>
</dbReference>
<sequence>MLYCFERNTAHICEPWIGFKSYPTRTTIRGWDPSFNAITGLNGTGKSNILDAISFVLGLTDYKELRASNWQELIYKKGAAGVTKASVTIVFDNSDPASSPPGMQALKQITVTRQISIPNKSKYLVNGHVSQQQHVQTLFQSVQLNINNPNFVIRQGKITKVLNMGPREILGLIEEASGTRMYEEKKEKALRTISKKEKKVEDIEALLAEEINPKLVRLRKEKESYLAYTKAVSESERLGRLVSAFQYTDYRSRLNQRKSDISTLSDHKSTLERSRKDKGKEQAKMSEEEAEVTRRRDEEMHKDGKMRVLEEEMAKCEKDVAKVLAQEEIVQGVYQENTKKVEEVKVALAKMNDSLEASRTALATKSAAFNSAKETQSAAQQSLTTAEELSQSLSSGLSGMITYQSSIAEAKNRAAAAGTEADQSAKQLQLAQAEIRDKENRVKKIETEGREGREAVDKEKKEIDGLRGRLEKMGWTKERRENAEQEVGMAIEEARKARDEADRYRALLSQLDFAYSDPTPNFDRSAVLGPLGNLISLTPEVADKWSTALEICAGAKIYNVVVRDERIGSQLLKHGQLRKRVTLIPLNKISPPRVTPVQIAAAKKIAPGKVFLALELISFPPEARPAMEFAFGDTLICADDETAKKVTYDPIVRMRSVTIHGSLYDPSGTLSGGSAPQGAGILKKVQDVIRCEARVKEFRAREVELKKKLEEWGRIEREMDGREDRVMRMEKGVGGDSSKLTREIEELKRTIMQLESTITGAKERKQEAQAEAAKLEKDMKEFGGNKESKLKELKADIVKKRSDLAKKTAHVKDLQKEVQVAQLELEQMDADIEKATEEVEAAQTAVKESQEQIRELKGKRDKGARSVVAAKLDKEKAALKAYQTQLDALATQIGRITQQISDIELEIKTADHDLANATKEKSALESRIAELAKLNPWNFGKKGGEFDFSAMDMQATKEAARRAEEQSKGMKKKVNSKVMHMIEGVEKKDKELQERISMVQKDKLKIEATIQELDREKMAALEHTWTKVNDQFGQIFAELLPSNFAKLQPPEGKELTDGLEVKVRLGQVWKQSLTELSGGQRSLVALSLIMALLQFKPAPMYILDEIDAALDLSHTQHIGTLFRNRFRGSQFVVVSLKEGLFTNANVLFRTRFRDNTSIVERTAQRSNSALYEANTAAVIDLFHSVLVAVRSTDTPGIYYSRVGLVLFSEWVSKPRVGNDASALGFQAPLIPALSKNVSQGNTLSLGVSATMTTDLSTIEGEAPIYSNLATMFSTSASALPSSCHVCPLPCIYFTGGIKTMTHIDGCLLDRRHMQHVYILNGRSGFGKTQIALKYAQTRGRFFSDILFIDGSSQDTVKQSYTSFIVNKGRGTSMEDSLRWLSSNKTNWLIILDGADAPDLEFRSLLPSCSHGNIIITTRRTTFPYCSEWPHSQSRLTPMNQEDSLDLLAKVAGISLPLSSSHQGLLDLIEDAQFLPIPLTLSGVFLQRASGGNINESCQLYREQFLERLQEAHARSGARRSPCQNLVEAACLIAFPNLDTHSLNFLRVLAFMHPRGISEEIFRRAADGLSTYTSSLPPTETEDRVTSFLKILLDPFLDGDPNWNGTAFMHLMAEMLDRSFLDFVQPGALYSVPPCIHDIVARTQIPDAPFYCRIATHLLALAIDPSRDDNEELKFRQLIASHVNSVLIQGENVSLDEAARFVLVYMTNGQLEEAETLQLEVLEFRRRMLGEDHHLTLDSQDRLDTIYRMRGKEAPNARFIDEDYLASLPHSQLSRRPRVAQNRISPLNDIVKHFTLVSRLRDLTHELGPYPNARTSWGGIGDIYRGALHDGTEVAIKTLRRSRTKSESKITKYTAREIAAWSKLDHPNILEFLGLAVFQNQLVMVSPWMHYGDVVEFATQRGANRCSLCLQLSSAVAYMHSMHTVHGDIKGANALVSEDGIVKLTDFGLTILQEPDVYISFTEKGGGTERWMAPELLLEETAVRSEKADVYALGMTFLEIFTGLPPFSNVRRNAAVVAMISRGEGPRYPNEMALYTRHSDRVWEMLQQCWRQNPAERPTAEQIKAVFYEIM</sequence>
<dbReference type="PROSITE" id="PS50011">
    <property type="entry name" value="PROTEIN_KINASE_DOM"/>
    <property type="match status" value="1"/>
</dbReference>
<dbReference type="PANTHER" id="PTHR43977">
    <property type="entry name" value="STRUCTURAL MAINTENANCE OF CHROMOSOMES PROTEIN 3"/>
    <property type="match status" value="1"/>
</dbReference>
<evidence type="ECO:0000256" key="1">
    <source>
        <dbReference type="ARBA" id="ARBA00004123"/>
    </source>
</evidence>
<comment type="similarity">
    <text evidence="3">Belongs to the protein kinase superfamily. TKL Ser/Thr protein kinase family. ROCO subfamily.</text>
</comment>
<evidence type="ECO:0000256" key="10">
    <source>
        <dbReference type="SAM" id="MobiDB-lite"/>
    </source>
</evidence>
<dbReference type="GO" id="GO:0005634">
    <property type="term" value="C:nucleus"/>
    <property type="evidence" value="ECO:0007669"/>
    <property type="project" value="UniProtKB-SubCell"/>
</dbReference>
<dbReference type="InterPro" id="IPR027417">
    <property type="entry name" value="P-loop_NTPase"/>
</dbReference>
<evidence type="ECO:0000256" key="2">
    <source>
        <dbReference type="ARBA" id="ARBA00005231"/>
    </source>
</evidence>
<dbReference type="SUPFAM" id="SSF52540">
    <property type="entry name" value="P-loop containing nucleoside triphosphate hydrolases"/>
    <property type="match status" value="2"/>
</dbReference>
<evidence type="ECO:0000256" key="6">
    <source>
        <dbReference type="ARBA" id="ARBA00023054"/>
    </source>
</evidence>
<evidence type="ECO:0000256" key="3">
    <source>
        <dbReference type="ARBA" id="ARBA00008171"/>
    </source>
</evidence>
<keyword evidence="8" id="KW-0131">Cell cycle</keyword>
<dbReference type="InterPro" id="IPR001245">
    <property type="entry name" value="Ser-Thr/Tyr_kinase_cat_dom"/>
</dbReference>
<evidence type="ECO:0000256" key="9">
    <source>
        <dbReference type="SAM" id="Coils"/>
    </source>
</evidence>
<dbReference type="SMART" id="SM00220">
    <property type="entry name" value="S_TKc"/>
    <property type="match status" value="1"/>
</dbReference>
<dbReference type="GO" id="GO:0007059">
    <property type="term" value="P:chromosome segregation"/>
    <property type="evidence" value="ECO:0007669"/>
    <property type="project" value="UniProtKB-ARBA"/>
</dbReference>
<keyword evidence="7" id="KW-0226">DNA condensation</keyword>
<dbReference type="InterPro" id="IPR011009">
    <property type="entry name" value="Kinase-like_dom_sf"/>
</dbReference>
<dbReference type="Gene3D" id="1.10.287.1490">
    <property type="match status" value="1"/>
</dbReference>
<keyword evidence="4" id="KW-0547">Nucleotide-binding</keyword>
<dbReference type="Proteomes" id="UP000663840">
    <property type="component" value="Unassembled WGS sequence"/>
</dbReference>
<comment type="subcellular location">
    <subcellularLocation>
        <location evidence="1">Nucleus</location>
    </subcellularLocation>
</comment>
<comment type="similarity">
    <text evidence="2">Belongs to the SMC family. SMC2 subfamily.</text>
</comment>
<evidence type="ECO:0000256" key="7">
    <source>
        <dbReference type="ARBA" id="ARBA00023067"/>
    </source>
</evidence>
<dbReference type="GO" id="GO:0004672">
    <property type="term" value="F:protein kinase activity"/>
    <property type="evidence" value="ECO:0007669"/>
    <property type="project" value="InterPro"/>
</dbReference>
<dbReference type="SMART" id="SM00968">
    <property type="entry name" value="SMC_hinge"/>
    <property type="match status" value="1"/>
</dbReference>
<keyword evidence="5" id="KW-0067">ATP-binding</keyword>
<dbReference type="InterPro" id="IPR000719">
    <property type="entry name" value="Prot_kinase_dom"/>
</dbReference>
<dbReference type="GO" id="GO:0030261">
    <property type="term" value="P:chromosome condensation"/>
    <property type="evidence" value="ECO:0007669"/>
    <property type="project" value="UniProtKB-KW"/>
</dbReference>
<dbReference type="InterPro" id="IPR011990">
    <property type="entry name" value="TPR-like_helical_dom_sf"/>
</dbReference>
<dbReference type="SUPFAM" id="SSF75553">
    <property type="entry name" value="Smc hinge domain"/>
    <property type="match status" value="1"/>
</dbReference>
<dbReference type="Pfam" id="PF07714">
    <property type="entry name" value="PK_Tyr_Ser-Thr"/>
    <property type="match status" value="1"/>
</dbReference>
<organism evidence="12 13">
    <name type="scientific">Rhizoctonia solani</name>
    <dbReference type="NCBI Taxonomy" id="456999"/>
    <lineage>
        <taxon>Eukaryota</taxon>
        <taxon>Fungi</taxon>
        <taxon>Dikarya</taxon>
        <taxon>Basidiomycota</taxon>
        <taxon>Agaricomycotina</taxon>
        <taxon>Agaricomycetes</taxon>
        <taxon>Cantharellales</taxon>
        <taxon>Ceratobasidiaceae</taxon>
        <taxon>Rhizoctonia</taxon>
    </lineage>
</organism>
<evidence type="ECO:0000259" key="11">
    <source>
        <dbReference type="PROSITE" id="PS50011"/>
    </source>
</evidence>
<dbReference type="Gene3D" id="1.25.40.10">
    <property type="entry name" value="Tetratricopeptide repeat domain"/>
    <property type="match status" value="1"/>
</dbReference>
<dbReference type="Gene3D" id="3.40.50.300">
    <property type="entry name" value="P-loop containing nucleotide triphosphate hydrolases"/>
    <property type="match status" value="3"/>
</dbReference>
<dbReference type="GO" id="GO:0016887">
    <property type="term" value="F:ATP hydrolysis activity"/>
    <property type="evidence" value="ECO:0007669"/>
    <property type="project" value="InterPro"/>
</dbReference>
<dbReference type="InterPro" id="IPR010935">
    <property type="entry name" value="SMC_hinge"/>
</dbReference>
<dbReference type="GO" id="GO:0005524">
    <property type="term" value="F:ATP binding"/>
    <property type="evidence" value="ECO:0007669"/>
    <property type="project" value="UniProtKB-KW"/>
</dbReference>
<feature type="domain" description="Protein kinase" evidence="11">
    <location>
        <begin position="1808"/>
        <end position="2070"/>
    </location>
</feature>
<dbReference type="FunFam" id="3.40.50.300:FF:000385">
    <property type="entry name" value="Structural maintenance of chromosomes 2"/>
    <property type="match status" value="1"/>
</dbReference>
<feature type="coiled-coil region" evidence="9">
    <location>
        <begin position="421"/>
        <end position="448"/>
    </location>
</feature>
<dbReference type="InterPro" id="IPR003395">
    <property type="entry name" value="RecF/RecN/SMC_N"/>
</dbReference>
<dbReference type="Gene3D" id="1.10.510.10">
    <property type="entry name" value="Transferase(Phosphotransferase) domain 1"/>
    <property type="match status" value="1"/>
</dbReference>
<gene>
    <name evidence="12" type="ORF">RDB_LOCUS109863</name>
</gene>
<dbReference type="Pfam" id="PF02463">
    <property type="entry name" value="SMC_N"/>
    <property type="match status" value="1"/>
</dbReference>
<dbReference type="CDD" id="cd03273">
    <property type="entry name" value="ABC_SMC2_euk"/>
    <property type="match status" value="1"/>
</dbReference>
<evidence type="ECO:0000313" key="13">
    <source>
        <dbReference type="Proteomes" id="UP000663840"/>
    </source>
</evidence>
<dbReference type="Gene3D" id="3.30.70.1620">
    <property type="match status" value="1"/>
</dbReference>
<evidence type="ECO:0000256" key="8">
    <source>
        <dbReference type="ARBA" id="ARBA00023306"/>
    </source>
</evidence>
<dbReference type="InterPro" id="IPR036277">
    <property type="entry name" value="SMC_hinge_sf"/>
</dbReference>